<feature type="compositionally biased region" description="Gly residues" evidence="7">
    <location>
        <begin position="166"/>
        <end position="198"/>
    </location>
</feature>
<evidence type="ECO:0000256" key="4">
    <source>
        <dbReference type="ARBA" id="ARBA00039012"/>
    </source>
</evidence>
<dbReference type="Pfam" id="PF19018">
    <property type="entry name" value="Vanin_C"/>
    <property type="match status" value="1"/>
</dbReference>
<evidence type="ECO:0000256" key="1">
    <source>
        <dbReference type="ARBA" id="ARBA00008225"/>
    </source>
</evidence>
<dbReference type="Ensembl" id="ENSHHUT00000012705.1">
    <property type="protein sequence ID" value="ENSHHUP00000012320.1"/>
    <property type="gene ID" value="ENSHHUG00000007523.1"/>
</dbReference>
<evidence type="ECO:0000256" key="3">
    <source>
        <dbReference type="ARBA" id="ARBA00037073"/>
    </source>
</evidence>
<reference evidence="9" key="3">
    <citation type="submission" date="2025-09" db="UniProtKB">
        <authorList>
            <consortium name="Ensembl"/>
        </authorList>
    </citation>
    <scope>IDENTIFICATION</scope>
</reference>
<dbReference type="PROSITE" id="PS50263">
    <property type="entry name" value="CN_HYDROLASE"/>
    <property type="match status" value="1"/>
</dbReference>
<dbReference type="STRING" id="62062.ENSHHUP00000012320"/>
<dbReference type="GeneTree" id="ENSGT00390000013823"/>
<reference evidence="10" key="1">
    <citation type="submission" date="2018-06" db="EMBL/GenBank/DDBJ databases">
        <title>Genome assembly of Danube salmon.</title>
        <authorList>
            <person name="Macqueen D.J."/>
            <person name="Gundappa M.K."/>
        </authorList>
    </citation>
    <scope>NUCLEOTIDE SEQUENCE [LARGE SCALE GENOMIC DNA]</scope>
</reference>
<evidence type="ECO:0000256" key="6">
    <source>
        <dbReference type="ARBA" id="ARBA00043697"/>
    </source>
</evidence>
<evidence type="ECO:0000259" key="8">
    <source>
        <dbReference type="PROSITE" id="PS50263"/>
    </source>
</evidence>
<feature type="region of interest" description="Disordered" evidence="7">
    <location>
        <begin position="162"/>
        <end position="257"/>
    </location>
</feature>
<evidence type="ECO:0000256" key="7">
    <source>
        <dbReference type="SAM" id="MobiDB-lite"/>
    </source>
</evidence>
<dbReference type="PANTHER" id="PTHR10609">
    <property type="entry name" value="BIOTINIDASE-RELATED"/>
    <property type="match status" value="1"/>
</dbReference>
<comment type="catalytic activity">
    <reaction evidence="6">
        <text>biocytin + H2O = biotin + L-lysine</text>
        <dbReference type="Rhea" id="RHEA:77171"/>
        <dbReference type="ChEBI" id="CHEBI:15377"/>
        <dbReference type="ChEBI" id="CHEBI:32551"/>
        <dbReference type="ChEBI" id="CHEBI:57586"/>
        <dbReference type="ChEBI" id="CHEBI:195545"/>
        <dbReference type="EC" id="3.5.1.12"/>
    </reaction>
</comment>
<comment type="function">
    <text evidence="3">Catalytic release of biotin from biocytin, the product of biotin-dependent carboxylases degradation.</text>
</comment>
<evidence type="ECO:0000313" key="10">
    <source>
        <dbReference type="Proteomes" id="UP000314982"/>
    </source>
</evidence>
<protein>
    <recommendedName>
        <fullName evidence="5">Biotinidase</fullName>
        <ecNumber evidence="4">3.5.1.12</ecNumber>
    </recommendedName>
</protein>
<dbReference type="PANTHER" id="PTHR10609:SF14">
    <property type="entry name" value="BIOTINIDASE"/>
    <property type="match status" value="1"/>
</dbReference>
<sequence length="437" mass="46688">MKNTFCSPIHCRSDGSLAARYHKHNLYFENAFDAPPRLELVTFDTPFAGRFGVLTCFDIMFHDPTVRLLEQGIRQMVYPTAWMNQLPLLAAVQFQRAFSLGANTTLLAANIRADSLGMTGSGIFTPGTAIYHHARAGQPEEGRLLVLRIPVLDTAWLGTEKRANGQAGGETAGGEGEAGGETAGGEGEAGEETAGGEGEAGEETARGEGETGGETARGEGEAGGETARGEGEAGGETARGEGEAGGEGGTGGEAVEAYTRSPKPLSGQREGNSGFCLQESQHCQEDSLSTSPPTFSPSSPFPFTSSMMYDPFSFLLLSGSEGQLTVCDGPFCCHLQYRRSPQGDNRELYALGAFSGTHTVNGRYTVQVGTNIYIYSHYNFHVELVGGLLHCVYLQHLLVFNFLAVLLSIQSTSSTQYTVYQFYSVYSLPVLLSIQST</sequence>
<organism evidence="9 10">
    <name type="scientific">Hucho hucho</name>
    <name type="common">huchen</name>
    <dbReference type="NCBI Taxonomy" id="62062"/>
    <lineage>
        <taxon>Eukaryota</taxon>
        <taxon>Metazoa</taxon>
        <taxon>Chordata</taxon>
        <taxon>Craniata</taxon>
        <taxon>Vertebrata</taxon>
        <taxon>Euteleostomi</taxon>
        <taxon>Actinopterygii</taxon>
        <taxon>Neopterygii</taxon>
        <taxon>Teleostei</taxon>
        <taxon>Protacanthopterygii</taxon>
        <taxon>Salmoniformes</taxon>
        <taxon>Salmonidae</taxon>
        <taxon>Salmoninae</taxon>
        <taxon>Hucho</taxon>
    </lineage>
</organism>
<evidence type="ECO:0000313" key="9">
    <source>
        <dbReference type="Ensembl" id="ENSHHUP00000012320.1"/>
    </source>
</evidence>
<dbReference type="InterPro" id="IPR040154">
    <property type="entry name" value="Biotinidase/VNN"/>
</dbReference>
<dbReference type="Gene3D" id="3.60.110.10">
    <property type="entry name" value="Carbon-nitrogen hydrolase"/>
    <property type="match status" value="1"/>
</dbReference>
<dbReference type="Proteomes" id="UP000314982">
    <property type="component" value="Unassembled WGS sequence"/>
</dbReference>
<dbReference type="GO" id="GO:0047708">
    <property type="term" value="F:biotinidase activity"/>
    <property type="evidence" value="ECO:0007669"/>
    <property type="project" value="UniProtKB-EC"/>
</dbReference>
<dbReference type="InterPro" id="IPR003010">
    <property type="entry name" value="C-N_Hydrolase"/>
</dbReference>
<feature type="compositionally biased region" description="Gly residues" evidence="7">
    <location>
        <begin position="243"/>
        <end position="252"/>
    </location>
</feature>
<evidence type="ECO:0000256" key="5">
    <source>
        <dbReference type="ARBA" id="ARBA00039680"/>
    </source>
</evidence>
<dbReference type="InterPro" id="IPR043957">
    <property type="entry name" value="Vanin_C"/>
</dbReference>
<name>A0A4W5KPK3_9TELE</name>
<reference evidence="9" key="2">
    <citation type="submission" date="2025-08" db="UniProtKB">
        <authorList>
            <consortium name="Ensembl"/>
        </authorList>
    </citation>
    <scope>IDENTIFICATION</scope>
</reference>
<dbReference type="InterPro" id="IPR036526">
    <property type="entry name" value="C-N_Hydrolase_sf"/>
</dbReference>
<feature type="domain" description="CN hydrolase" evidence="8">
    <location>
        <begin position="1"/>
        <end position="151"/>
    </location>
</feature>
<accession>A0A4W5KPK3</accession>
<proteinExistence type="inferred from homology"/>
<evidence type="ECO:0000256" key="2">
    <source>
        <dbReference type="ARBA" id="ARBA00022801"/>
    </source>
</evidence>
<dbReference type="SUPFAM" id="SSF56317">
    <property type="entry name" value="Carbon-nitrogen hydrolase"/>
    <property type="match status" value="1"/>
</dbReference>
<comment type="similarity">
    <text evidence="1">Belongs to the carbon-nitrogen hydrolase superfamily. BTD/VNN family.</text>
</comment>
<dbReference type="AlphaFoldDB" id="A0A4W5KPK3"/>
<keyword evidence="2" id="KW-0378">Hydrolase</keyword>
<dbReference type="EC" id="3.5.1.12" evidence="4"/>
<keyword evidence="10" id="KW-1185">Reference proteome</keyword>